<keyword evidence="15" id="KW-1185">Reference proteome</keyword>
<comment type="catalytic activity">
    <reaction evidence="10 12">
        <text>O-phospho-L-threonyl-[protein] + H2O = L-threonyl-[protein] + phosphate</text>
        <dbReference type="Rhea" id="RHEA:47004"/>
        <dbReference type="Rhea" id="RHEA-COMP:11060"/>
        <dbReference type="Rhea" id="RHEA-COMP:11605"/>
        <dbReference type="ChEBI" id="CHEBI:15377"/>
        <dbReference type="ChEBI" id="CHEBI:30013"/>
        <dbReference type="ChEBI" id="CHEBI:43474"/>
        <dbReference type="ChEBI" id="CHEBI:61977"/>
        <dbReference type="EC" id="3.1.3.16"/>
    </reaction>
</comment>
<evidence type="ECO:0000256" key="10">
    <source>
        <dbReference type="ARBA" id="ARBA00048336"/>
    </source>
</evidence>
<keyword evidence="7 12" id="KW-0904">Protein phosphatase</keyword>
<keyword evidence="8 12" id="KW-0539">Nucleus</keyword>
<dbReference type="AlphaFoldDB" id="A0A6P3ZB56"/>
<dbReference type="InterPro" id="IPR039693">
    <property type="entry name" value="Rtr1/RPAP2"/>
</dbReference>
<evidence type="ECO:0000313" key="15">
    <source>
        <dbReference type="Proteomes" id="UP001652623"/>
    </source>
</evidence>
<dbReference type="InterPro" id="IPR007308">
    <property type="entry name" value="Rtr1/RPAP2_dom"/>
</dbReference>
<dbReference type="PANTHER" id="PTHR14732">
    <property type="entry name" value="RNA POLYMERASE II SUBUNIT B1 CTD PHOSPHATASE RPAP2-RELATED"/>
    <property type="match status" value="1"/>
</dbReference>
<name>A0A6P3ZB56_ZIZJJ</name>
<feature type="compositionally biased region" description="Polar residues" evidence="13">
    <location>
        <begin position="306"/>
        <end position="323"/>
    </location>
</feature>
<dbReference type="GO" id="GO:0008270">
    <property type="term" value="F:zinc ion binding"/>
    <property type="evidence" value="ECO:0007669"/>
    <property type="project" value="UniProtKB-KW"/>
</dbReference>
<dbReference type="PANTHER" id="PTHR14732:SF0">
    <property type="entry name" value="RNA POLYMERASE II SUBUNIT B1 CTD PHOSPHATASE RPAP2-RELATED"/>
    <property type="match status" value="1"/>
</dbReference>
<dbReference type="GO" id="GO:0005634">
    <property type="term" value="C:nucleus"/>
    <property type="evidence" value="ECO:0007669"/>
    <property type="project" value="UniProtKB-SubCell"/>
</dbReference>
<comment type="catalytic activity">
    <reaction evidence="9 12">
        <text>O-phospho-L-seryl-[protein] + H2O = L-seryl-[protein] + phosphate</text>
        <dbReference type="Rhea" id="RHEA:20629"/>
        <dbReference type="Rhea" id="RHEA-COMP:9863"/>
        <dbReference type="Rhea" id="RHEA-COMP:11604"/>
        <dbReference type="ChEBI" id="CHEBI:15377"/>
        <dbReference type="ChEBI" id="CHEBI:29999"/>
        <dbReference type="ChEBI" id="CHEBI:43474"/>
        <dbReference type="ChEBI" id="CHEBI:83421"/>
        <dbReference type="EC" id="3.1.3.16"/>
    </reaction>
</comment>
<dbReference type="Gene3D" id="1.25.40.820">
    <property type="match status" value="1"/>
</dbReference>
<comment type="subcellular location">
    <subcellularLocation>
        <location evidence="1 12">Nucleus</location>
    </subcellularLocation>
</comment>
<evidence type="ECO:0000256" key="13">
    <source>
        <dbReference type="SAM" id="MobiDB-lite"/>
    </source>
</evidence>
<evidence type="ECO:0000313" key="16">
    <source>
        <dbReference type="RefSeq" id="XP_015874753.2"/>
    </source>
</evidence>
<evidence type="ECO:0000256" key="4">
    <source>
        <dbReference type="ARBA" id="ARBA00022771"/>
    </source>
</evidence>
<keyword evidence="6 12" id="KW-0862">Zinc</keyword>
<feature type="compositionally biased region" description="Acidic residues" evidence="13">
    <location>
        <begin position="488"/>
        <end position="519"/>
    </location>
</feature>
<dbReference type="Proteomes" id="UP001652623">
    <property type="component" value="Chromosome 10"/>
</dbReference>
<gene>
    <name evidence="16" type="primary">LOC107411648</name>
</gene>
<feature type="region of interest" description="Disordered" evidence="13">
    <location>
        <begin position="300"/>
        <end position="361"/>
    </location>
</feature>
<evidence type="ECO:0000259" key="14">
    <source>
        <dbReference type="PROSITE" id="PS51479"/>
    </source>
</evidence>
<dbReference type="GeneID" id="107411648"/>
<evidence type="ECO:0000256" key="1">
    <source>
        <dbReference type="ARBA" id="ARBA00004123"/>
    </source>
</evidence>
<evidence type="ECO:0000256" key="3">
    <source>
        <dbReference type="ARBA" id="ARBA00022723"/>
    </source>
</evidence>
<comment type="function">
    <text evidence="12">Putative RNA polymerase II subunit B1 C-terminal domain (CTD) phosphatase involved in RNA polymerase II transcription regulation.</text>
</comment>
<dbReference type="EC" id="3.1.3.16" evidence="12"/>
<dbReference type="InterPro" id="IPR038534">
    <property type="entry name" value="Rtr1/RPAP2_sf"/>
</dbReference>
<keyword evidence="5 12" id="KW-0378">Hydrolase</keyword>
<dbReference type="GO" id="GO:0005737">
    <property type="term" value="C:cytoplasm"/>
    <property type="evidence" value="ECO:0007669"/>
    <property type="project" value="TreeGrafter"/>
</dbReference>
<evidence type="ECO:0000256" key="2">
    <source>
        <dbReference type="ARBA" id="ARBA00005676"/>
    </source>
</evidence>
<feature type="domain" description="RTR1-type" evidence="14">
    <location>
        <begin position="35"/>
        <end position="124"/>
    </location>
</feature>
<sequence>MAKEQQQSPISVSEAVYKLQLSLLQGIRDGNHLFAAGSIMSRSDYNDVVTERSIANLCGYPLCFNSLPPNPPRKGRFHLSRKDQKILDLRETNMYCSSDCFNGSKAFASGFLKEERCSPLDLAKIRSVLKLFEEEDHDDSVLEGDVGDLGLSGLKIEEKTGTRVGDVDLEHWVGPSNAIEGYVPQREQMSKQFASKSPKQESKANSTKTTSTKDLLVNEIDFMSTIITNDEYSVSKMRSGLTDTKFDEKLREPKRNLSGDAAKNQFTVLETSSTTINGNDSERKAIQSKGESSKIALENELGVQELPSTSTRYKSGSHASTGQAEEEPQVEKADISNEATLKPSLKPAGTKKLRRSVTWADEKTDSTGIRNLLEVREIEDMNLDMDKLSLNPSGAKKVSHTLTQDTERIESRGSRSLCDIREMEDRKEAPDVSFSKYVEEKDDMLRFSSAEACAIALGEASEAVASGESDVTGAMSEAGIIIFPHQEDADEGESSEDVDEGESSEDVDEEESLIDVDASEPEKAPQKWPIKPGTKHSDMFDPEDSWFDAPPEGFSLTLSSFATMWNALFTWTTSSTLAYICGRDESLHEEYLSVNGREYPQKIVLGDGRSSEIKQTLAGSLARALPGVVVQLKLRIPISNLEKGMGRLLDTMSFTEALPALRMKQWQVIVLLFIEALSVCRLPALTPHMTNRRMLHKVLDGTQISAEEYEVMKDLIIPLGRAPHFSAQSGA</sequence>
<dbReference type="KEGG" id="zju:107411648"/>
<evidence type="ECO:0000256" key="6">
    <source>
        <dbReference type="ARBA" id="ARBA00022833"/>
    </source>
</evidence>
<evidence type="ECO:0000256" key="8">
    <source>
        <dbReference type="ARBA" id="ARBA00023242"/>
    </source>
</evidence>
<proteinExistence type="inferred from homology"/>
<evidence type="ECO:0000256" key="9">
    <source>
        <dbReference type="ARBA" id="ARBA00047761"/>
    </source>
</evidence>
<evidence type="ECO:0000256" key="7">
    <source>
        <dbReference type="ARBA" id="ARBA00022912"/>
    </source>
</evidence>
<feature type="region of interest" description="Disordered" evidence="13">
    <location>
        <begin position="486"/>
        <end position="533"/>
    </location>
</feature>
<reference evidence="16" key="1">
    <citation type="submission" date="2025-08" db="UniProtKB">
        <authorList>
            <consortium name="RefSeq"/>
        </authorList>
    </citation>
    <scope>IDENTIFICATION</scope>
    <source>
        <tissue evidence="16">Seedling</tissue>
    </source>
</reference>
<dbReference type="GO" id="GO:0043175">
    <property type="term" value="F:RNA polymerase core enzyme binding"/>
    <property type="evidence" value="ECO:0007669"/>
    <property type="project" value="UniProtKB-UniRule"/>
</dbReference>
<evidence type="ECO:0000256" key="11">
    <source>
        <dbReference type="PROSITE-ProRule" id="PRU00812"/>
    </source>
</evidence>
<dbReference type="RefSeq" id="XP_015874753.2">
    <property type="nucleotide sequence ID" value="XM_016019267.4"/>
</dbReference>
<feature type="region of interest" description="Disordered" evidence="13">
    <location>
        <begin position="188"/>
        <end position="210"/>
    </location>
</feature>
<evidence type="ECO:0000256" key="5">
    <source>
        <dbReference type="ARBA" id="ARBA00022801"/>
    </source>
</evidence>
<keyword evidence="3 12" id="KW-0479">Metal-binding</keyword>
<comment type="similarity">
    <text evidence="2 11 12">Belongs to the RPAP2 family.</text>
</comment>
<accession>A0A6P3ZB56</accession>
<feature type="region of interest" description="Disordered" evidence="13">
    <location>
        <begin position="273"/>
        <end position="292"/>
    </location>
</feature>
<dbReference type="PROSITE" id="PS51479">
    <property type="entry name" value="ZF_RTR1"/>
    <property type="match status" value="1"/>
</dbReference>
<protein>
    <recommendedName>
        <fullName evidence="12">RNA polymerase II subunit B1 CTD phosphatase RPAP2 homolog</fullName>
        <ecNumber evidence="12">3.1.3.16</ecNumber>
    </recommendedName>
</protein>
<evidence type="ECO:0000256" key="12">
    <source>
        <dbReference type="RuleBase" id="RU367080"/>
    </source>
</evidence>
<keyword evidence="4 12" id="KW-0863">Zinc-finger</keyword>
<dbReference type="GO" id="GO:0008420">
    <property type="term" value="F:RNA polymerase II CTD heptapeptide repeat phosphatase activity"/>
    <property type="evidence" value="ECO:0007669"/>
    <property type="project" value="UniProtKB-UniRule"/>
</dbReference>
<dbReference type="SMR" id="A0A6P3ZB56"/>
<dbReference type="Pfam" id="PF04181">
    <property type="entry name" value="RPAP2_Rtr1"/>
    <property type="match status" value="1"/>
</dbReference>
<organism evidence="15 16">
    <name type="scientific">Ziziphus jujuba</name>
    <name type="common">Chinese jujube</name>
    <name type="synonym">Ziziphus sativa</name>
    <dbReference type="NCBI Taxonomy" id="326968"/>
    <lineage>
        <taxon>Eukaryota</taxon>
        <taxon>Viridiplantae</taxon>
        <taxon>Streptophyta</taxon>
        <taxon>Embryophyta</taxon>
        <taxon>Tracheophyta</taxon>
        <taxon>Spermatophyta</taxon>
        <taxon>Magnoliopsida</taxon>
        <taxon>eudicotyledons</taxon>
        <taxon>Gunneridae</taxon>
        <taxon>Pentapetalae</taxon>
        <taxon>rosids</taxon>
        <taxon>fabids</taxon>
        <taxon>Rosales</taxon>
        <taxon>Rhamnaceae</taxon>
        <taxon>Paliureae</taxon>
        <taxon>Ziziphus</taxon>
    </lineage>
</organism>